<dbReference type="KEGG" id="tai:Taci_0324"/>
<dbReference type="OrthoDB" id="9794581at2"/>
<feature type="domain" description="Class II aldolase/adducin N-terminal" evidence="3">
    <location>
        <begin position="8"/>
        <end position="184"/>
    </location>
</feature>
<dbReference type="Pfam" id="PF00596">
    <property type="entry name" value="Aldolase_II"/>
    <property type="match status" value="1"/>
</dbReference>
<dbReference type="eggNOG" id="COG0235">
    <property type="taxonomic scope" value="Bacteria"/>
</dbReference>
<evidence type="ECO:0000259" key="3">
    <source>
        <dbReference type="SMART" id="SM01007"/>
    </source>
</evidence>
<dbReference type="GO" id="GO:0046872">
    <property type="term" value="F:metal ion binding"/>
    <property type="evidence" value="ECO:0007669"/>
    <property type="project" value="UniProtKB-KW"/>
</dbReference>
<dbReference type="PANTHER" id="PTHR22789">
    <property type="entry name" value="FUCULOSE PHOSPHATE ALDOLASE"/>
    <property type="match status" value="1"/>
</dbReference>
<gene>
    <name evidence="4" type="ordered locus">Taci_0324</name>
</gene>
<reference evidence="4 5" key="1">
    <citation type="journal article" date="2009" name="Stand. Genomic Sci.">
        <title>Complete genome sequence of Thermanaerovibrio acidaminovorans type strain (Su883).</title>
        <authorList>
            <person name="Chovatia M."/>
            <person name="Sikorski J."/>
            <person name="Schroder M."/>
            <person name="Lapidus A."/>
            <person name="Nolan M."/>
            <person name="Tice H."/>
            <person name="Glavina Del Rio T."/>
            <person name="Copeland A."/>
            <person name="Cheng J.F."/>
            <person name="Lucas S."/>
            <person name="Chen F."/>
            <person name="Bruce D."/>
            <person name="Goodwin L."/>
            <person name="Pitluck S."/>
            <person name="Ivanova N."/>
            <person name="Mavromatis K."/>
            <person name="Ovchinnikova G."/>
            <person name="Pati A."/>
            <person name="Chen A."/>
            <person name="Palaniappan K."/>
            <person name="Land M."/>
            <person name="Hauser L."/>
            <person name="Chang Y.J."/>
            <person name="Jeffries C.D."/>
            <person name="Chain P."/>
            <person name="Saunders E."/>
            <person name="Detter J.C."/>
            <person name="Brettin T."/>
            <person name="Rohde M."/>
            <person name="Goker M."/>
            <person name="Spring S."/>
            <person name="Bristow J."/>
            <person name="Markowitz V."/>
            <person name="Hugenholtz P."/>
            <person name="Kyrpides N.C."/>
            <person name="Klenk H.P."/>
            <person name="Eisen J.A."/>
        </authorList>
    </citation>
    <scope>NUCLEOTIDE SEQUENCE [LARGE SCALE GENOMIC DNA]</scope>
    <source>
        <strain evidence="5">ATCC 49978 / DSM 6589 / Su883</strain>
    </source>
</reference>
<dbReference type="GO" id="GO:0019323">
    <property type="term" value="P:pentose catabolic process"/>
    <property type="evidence" value="ECO:0007669"/>
    <property type="project" value="TreeGrafter"/>
</dbReference>
<dbReference type="InterPro" id="IPR036409">
    <property type="entry name" value="Aldolase_II/adducin_N_sf"/>
</dbReference>
<keyword evidence="5" id="KW-1185">Reference proteome</keyword>
<dbReference type="HOGENOM" id="CLU_006033_3_0_0"/>
<dbReference type="EnsemblBacteria" id="ACZ18561">
    <property type="protein sequence ID" value="ACZ18561"/>
    <property type="gene ID" value="Taci_0324"/>
</dbReference>
<evidence type="ECO:0000256" key="1">
    <source>
        <dbReference type="ARBA" id="ARBA00022723"/>
    </source>
</evidence>
<dbReference type="GO" id="GO:0005829">
    <property type="term" value="C:cytosol"/>
    <property type="evidence" value="ECO:0007669"/>
    <property type="project" value="TreeGrafter"/>
</dbReference>
<dbReference type="SUPFAM" id="SSF53639">
    <property type="entry name" value="AraD/HMP-PK domain-like"/>
    <property type="match status" value="1"/>
</dbReference>
<dbReference type="Gene3D" id="3.40.225.10">
    <property type="entry name" value="Class II aldolase/adducin N-terminal domain"/>
    <property type="match status" value="1"/>
</dbReference>
<dbReference type="PANTHER" id="PTHR22789:SF0">
    <property type="entry name" value="3-OXO-TETRONATE 4-PHOSPHATE DECARBOXYLASE-RELATED"/>
    <property type="match status" value="1"/>
</dbReference>
<dbReference type="AlphaFoldDB" id="D1B8F8"/>
<organism evidence="4 5">
    <name type="scientific">Thermanaerovibrio acidaminovorans (strain ATCC 49978 / DSM 6589 / Su883)</name>
    <name type="common">Selenomonas acidaminovorans</name>
    <dbReference type="NCBI Taxonomy" id="525903"/>
    <lineage>
        <taxon>Bacteria</taxon>
        <taxon>Thermotogati</taxon>
        <taxon>Synergistota</taxon>
        <taxon>Synergistia</taxon>
        <taxon>Synergistales</taxon>
        <taxon>Synergistaceae</taxon>
        <taxon>Thermanaerovibrio</taxon>
    </lineage>
</organism>
<evidence type="ECO:0000256" key="2">
    <source>
        <dbReference type="ARBA" id="ARBA00023239"/>
    </source>
</evidence>
<proteinExistence type="predicted"/>
<dbReference type="GO" id="GO:0016832">
    <property type="term" value="F:aldehyde-lyase activity"/>
    <property type="evidence" value="ECO:0007669"/>
    <property type="project" value="TreeGrafter"/>
</dbReference>
<dbReference type="STRING" id="525903.Taci_0324"/>
<evidence type="ECO:0000313" key="4">
    <source>
        <dbReference type="EMBL" id="ACZ18561.1"/>
    </source>
</evidence>
<evidence type="ECO:0000313" key="5">
    <source>
        <dbReference type="Proteomes" id="UP000002030"/>
    </source>
</evidence>
<keyword evidence="1" id="KW-0479">Metal-binding</keyword>
<dbReference type="InterPro" id="IPR050197">
    <property type="entry name" value="Aldolase_class_II_sugar_metab"/>
</dbReference>
<sequence length="218" mass="23670">MDVIQAKRAVVRYGALLEERGLVFGSGGNLSVRAEGGLWALKPSGRPCGALREQDVTVLDMEGRVLEGLKPSSEWRMHLGVLRARSDVGAVFHTHSRFAVTMGCLKWEVPPIHYYMAAFGDQIIPVVPYRPFGSQELADLVAETLREPLKGAILANHGAVVAGSSPQEAMDLAVNLEFLCEVYWRVRCVGNPATLSEEEFRRALADFGAYSPGSSGGL</sequence>
<dbReference type="InterPro" id="IPR001303">
    <property type="entry name" value="Aldolase_II/adducin_N"/>
</dbReference>
<dbReference type="SMART" id="SM01007">
    <property type="entry name" value="Aldolase_II"/>
    <property type="match status" value="1"/>
</dbReference>
<keyword evidence="2" id="KW-0456">Lyase</keyword>
<dbReference type="EMBL" id="CP001818">
    <property type="protein sequence ID" value="ACZ18561.1"/>
    <property type="molecule type" value="Genomic_DNA"/>
</dbReference>
<name>D1B8F8_THEAS</name>
<accession>D1B8F8</accession>
<dbReference type="Proteomes" id="UP000002030">
    <property type="component" value="Chromosome"/>
</dbReference>
<protein>
    <submittedName>
        <fullName evidence="4">Class II aldolase/adducin family protein</fullName>
    </submittedName>
</protein>